<accession>A0ABP0Z309</accession>
<dbReference type="Proteomes" id="UP001642487">
    <property type="component" value="Chromosome 7"/>
</dbReference>
<name>A0ABP0Z309_9ROSI</name>
<evidence type="ECO:0000313" key="2">
    <source>
        <dbReference type="EMBL" id="CAK9326168.1"/>
    </source>
</evidence>
<organism evidence="2 3">
    <name type="scientific">Citrullus colocynthis</name>
    <name type="common">colocynth</name>
    <dbReference type="NCBI Taxonomy" id="252529"/>
    <lineage>
        <taxon>Eukaryota</taxon>
        <taxon>Viridiplantae</taxon>
        <taxon>Streptophyta</taxon>
        <taxon>Embryophyta</taxon>
        <taxon>Tracheophyta</taxon>
        <taxon>Spermatophyta</taxon>
        <taxon>Magnoliopsida</taxon>
        <taxon>eudicotyledons</taxon>
        <taxon>Gunneridae</taxon>
        <taxon>Pentapetalae</taxon>
        <taxon>rosids</taxon>
        <taxon>fabids</taxon>
        <taxon>Cucurbitales</taxon>
        <taxon>Cucurbitaceae</taxon>
        <taxon>Benincaseae</taxon>
        <taxon>Citrullus</taxon>
    </lineage>
</organism>
<evidence type="ECO:0000313" key="3">
    <source>
        <dbReference type="Proteomes" id="UP001642487"/>
    </source>
</evidence>
<keyword evidence="3" id="KW-1185">Reference proteome</keyword>
<evidence type="ECO:0000256" key="1">
    <source>
        <dbReference type="SAM" id="MobiDB-lite"/>
    </source>
</evidence>
<gene>
    <name evidence="2" type="ORF">CITCOLO1_LOCUS18506</name>
</gene>
<proteinExistence type="predicted"/>
<dbReference type="EMBL" id="OZ021741">
    <property type="protein sequence ID" value="CAK9326168.1"/>
    <property type="molecule type" value="Genomic_DNA"/>
</dbReference>
<protein>
    <submittedName>
        <fullName evidence="2">Uncharacterized protein</fullName>
    </submittedName>
</protein>
<reference evidence="2 3" key="1">
    <citation type="submission" date="2024-03" db="EMBL/GenBank/DDBJ databases">
        <authorList>
            <person name="Gkanogiannis A."/>
            <person name="Becerra Lopez-Lavalle L."/>
        </authorList>
    </citation>
    <scope>NUCLEOTIDE SEQUENCE [LARGE SCALE GENOMIC DNA]</scope>
</reference>
<sequence>MIKLLNVYVNTNCNDQYGEYAEEYDGVYQNGNPTGVHIPKLHHPDSRRQLKKQPRRQENEQRHRHYNRSPVCTHLYPQEEMCFEFEQKEFEGMPNLGTKKKMVYKQGKGMCDEGGAFCLKNNIDVCKCKGNQRSVISSKV</sequence>
<feature type="region of interest" description="Disordered" evidence="1">
    <location>
        <begin position="31"/>
        <end position="65"/>
    </location>
</feature>